<dbReference type="AlphaFoldDB" id="A0A382YPW4"/>
<name>A0A382YPW4_9ZZZZ</name>
<proteinExistence type="predicted"/>
<gene>
    <name evidence="1" type="ORF">METZ01_LOCUS437402</name>
</gene>
<reference evidence="1" key="1">
    <citation type="submission" date="2018-05" db="EMBL/GenBank/DDBJ databases">
        <authorList>
            <person name="Lanie J.A."/>
            <person name="Ng W.-L."/>
            <person name="Kazmierczak K.M."/>
            <person name="Andrzejewski T.M."/>
            <person name="Davidsen T.M."/>
            <person name="Wayne K.J."/>
            <person name="Tettelin H."/>
            <person name="Glass J.I."/>
            <person name="Rusch D."/>
            <person name="Podicherti R."/>
            <person name="Tsui H.-C.T."/>
            <person name="Winkler M.E."/>
        </authorList>
    </citation>
    <scope>NUCLEOTIDE SEQUENCE</scope>
</reference>
<protein>
    <submittedName>
        <fullName evidence="1">Uncharacterized protein</fullName>
    </submittedName>
</protein>
<feature type="non-terminal residue" evidence="1">
    <location>
        <position position="59"/>
    </location>
</feature>
<evidence type="ECO:0000313" key="1">
    <source>
        <dbReference type="EMBL" id="SVD84548.1"/>
    </source>
</evidence>
<dbReference type="EMBL" id="UINC01177100">
    <property type="protein sequence ID" value="SVD84548.1"/>
    <property type="molecule type" value="Genomic_DNA"/>
</dbReference>
<sequence>MNTILAVPSSNASRLHPSRWPLAIWTLGSAGIAFLRIEYTIGSFSFAPAIALLCGTWLG</sequence>
<accession>A0A382YPW4</accession>
<organism evidence="1">
    <name type="scientific">marine metagenome</name>
    <dbReference type="NCBI Taxonomy" id="408172"/>
    <lineage>
        <taxon>unclassified sequences</taxon>
        <taxon>metagenomes</taxon>
        <taxon>ecological metagenomes</taxon>
    </lineage>
</organism>